<evidence type="ECO:0000313" key="1">
    <source>
        <dbReference type="Proteomes" id="UP000887576"/>
    </source>
</evidence>
<evidence type="ECO:0000313" key="2">
    <source>
        <dbReference type="WBParaSite" id="JU765_v2.g8389.t1"/>
    </source>
</evidence>
<sequence length="214" mass="23686">MGDGFQAQNNHLFDNLDLNWNFGDGPVPHAGDALPSDPPSDTDERSTDGSEASAHNHPGFLNNGNAVGPAPQPMNNQLPFNRWAFPTDYYYVDPINMRYVPYYYAYNSGGFGHGGQFFTPTNPPLLPQDVVYGNPTGFNNGNRFGFQHAWGNGACATKNAKKGAPKKKGGSKWFCCFKWKKTKGKDAYDSDDEWYVFPKMGKPVVFDMLSSIHA</sequence>
<organism evidence="1 2">
    <name type="scientific">Panagrolaimus sp. JU765</name>
    <dbReference type="NCBI Taxonomy" id="591449"/>
    <lineage>
        <taxon>Eukaryota</taxon>
        <taxon>Metazoa</taxon>
        <taxon>Ecdysozoa</taxon>
        <taxon>Nematoda</taxon>
        <taxon>Chromadorea</taxon>
        <taxon>Rhabditida</taxon>
        <taxon>Tylenchina</taxon>
        <taxon>Panagrolaimomorpha</taxon>
        <taxon>Panagrolaimoidea</taxon>
        <taxon>Panagrolaimidae</taxon>
        <taxon>Panagrolaimus</taxon>
    </lineage>
</organism>
<accession>A0AC34RMN9</accession>
<proteinExistence type="predicted"/>
<name>A0AC34RMN9_9BILA</name>
<dbReference type="Proteomes" id="UP000887576">
    <property type="component" value="Unplaced"/>
</dbReference>
<dbReference type="WBParaSite" id="JU765_v2.g8389.t1">
    <property type="protein sequence ID" value="JU765_v2.g8389.t1"/>
    <property type="gene ID" value="JU765_v2.g8389"/>
</dbReference>
<protein>
    <submittedName>
        <fullName evidence="2">NAC domain-containing protein</fullName>
    </submittedName>
</protein>
<reference evidence="2" key="1">
    <citation type="submission" date="2022-11" db="UniProtKB">
        <authorList>
            <consortium name="WormBaseParasite"/>
        </authorList>
    </citation>
    <scope>IDENTIFICATION</scope>
</reference>